<evidence type="ECO:0000313" key="2">
    <source>
        <dbReference type="EMBL" id="BAT98533.1"/>
    </source>
</evidence>
<keyword evidence="1" id="KW-1133">Transmembrane helix</keyword>
<reference evidence="2 3" key="1">
    <citation type="journal article" date="2015" name="Sci. Rep.">
        <title>The power of single molecule real-time sequencing technology in the de novo assembly of a eukaryotic genome.</title>
        <authorList>
            <person name="Sakai H."/>
            <person name="Naito K."/>
            <person name="Ogiso-Tanaka E."/>
            <person name="Takahashi Y."/>
            <person name="Iseki K."/>
            <person name="Muto C."/>
            <person name="Satou K."/>
            <person name="Teruya K."/>
            <person name="Shiroma A."/>
            <person name="Shimoji M."/>
            <person name="Hirano T."/>
            <person name="Itoh T."/>
            <person name="Kaga A."/>
            <person name="Tomooka N."/>
        </authorList>
    </citation>
    <scope>NUCLEOTIDE SEQUENCE [LARGE SCALE GENOMIC DNA]</scope>
    <source>
        <strain evidence="3">cv. Shumari</strain>
    </source>
</reference>
<dbReference type="Proteomes" id="UP000291084">
    <property type="component" value="Chromosome 9"/>
</dbReference>
<accession>A0A0S3T0F7</accession>
<keyword evidence="1" id="KW-0812">Transmembrane</keyword>
<feature type="non-terminal residue" evidence="2">
    <location>
        <position position="1"/>
    </location>
</feature>
<proteinExistence type="predicted"/>
<dbReference type="AlphaFoldDB" id="A0A0S3T0F7"/>
<gene>
    <name evidence="2" type="primary">Vigan.09G219400</name>
    <name evidence="2" type="ORF">VIGAN_09219400</name>
</gene>
<dbReference type="EMBL" id="AP015042">
    <property type="protein sequence ID" value="BAT98533.1"/>
    <property type="molecule type" value="Genomic_DNA"/>
</dbReference>
<keyword evidence="3" id="KW-1185">Reference proteome</keyword>
<organism evidence="2 3">
    <name type="scientific">Vigna angularis var. angularis</name>
    <dbReference type="NCBI Taxonomy" id="157739"/>
    <lineage>
        <taxon>Eukaryota</taxon>
        <taxon>Viridiplantae</taxon>
        <taxon>Streptophyta</taxon>
        <taxon>Embryophyta</taxon>
        <taxon>Tracheophyta</taxon>
        <taxon>Spermatophyta</taxon>
        <taxon>Magnoliopsida</taxon>
        <taxon>eudicotyledons</taxon>
        <taxon>Gunneridae</taxon>
        <taxon>Pentapetalae</taxon>
        <taxon>rosids</taxon>
        <taxon>fabids</taxon>
        <taxon>Fabales</taxon>
        <taxon>Fabaceae</taxon>
        <taxon>Papilionoideae</taxon>
        <taxon>50 kb inversion clade</taxon>
        <taxon>NPAAA clade</taxon>
        <taxon>indigoferoid/millettioid clade</taxon>
        <taxon>Phaseoleae</taxon>
        <taxon>Vigna</taxon>
    </lineage>
</organism>
<sequence>SSRTKLETCRFVGPLQFIEALSQTDKMQKINETFQMYTLPFNLIMLPQTVTLILFENMHSSMFQNIKDTHHDVILLMFAILKIEK</sequence>
<evidence type="ECO:0000256" key="1">
    <source>
        <dbReference type="SAM" id="Phobius"/>
    </source>
</evidence>
<keyword evidence="1" id="KW-0472">Membrane</keyword>
<evidence type="ECO:0000313" key="3">
    <source>
        <dbReference type="Proteomes" id="UP000291084"/>
    </source>
</evidence>
<protein>
    <submittedName>
        <fullName evidence="2">Uncharacterized protein</fullName>
    </submittedName>
</protein>
<feature type="transmembrane region" description="Helical" evidence="1">
    <location>
        <begin position="34"/>
        <end position="55"/>
    </location>
</feature>
<name>A0A0S3T0F7_PHAAN</name>